<evidence type="ECO:0000256" key="2">
    <source>
        <dbReference type="ARBA" id="ARBA00022737"/>
    </source>
</evidence>
<dbReference type="PROSITE" id="PS50082">
    <property type="entry name" value="WD_REPEATS_2"/>
    <property type="match status" value="1"/>
</dbReference>
<dbReference type="PANTHER" id="PTHR22889:SF0">
    <property type="entry name" value="WD REPEAT-CONTAINING PROTEIN 89"/>
    <property type="match status" value="1"/>
</dbReference>
<evidence type="ECO:0000256" key="4">
    <source>
        <dbReference type="SAM" id="MobiDB-lite"/>
    </source>
</evidence>
<feature type="region of interest" description="Disordered" evidence="4">
    <location>
        <begin position="339"/>
        <end position="393"/>
    </location>
</feature>
<dbReference type="SMART" id="SM00320">
    <property type="entry name" value="WD40"/>
    <property type="match status" value="4"/>
</dbReference>
<evidence type="ECO:0000313" key="5">
    <source>
        <dbReference type="EMBL" id="KAK7204931.1"/>
    </source>
</evidence>
<keyword evidence="1 3" id="KW-0853">WD repeat</keyword>
<reference evidence="5 6" key="1">
    <citation type="submission" date="2024-03" db="EMBL/GenBank/DDBJ databases">
        <title>Genome-scale model development and genomic sequencing of the oleaginous clade Lipomyces.</title>
        <authorList>
            <consortium name="Lawrence Berkeley National Laboratory"/>
            <person name="Czajka J.J."/>
            <person name="Han Y."/>
            <person name="Kim J."/>
            <person name="Mondo S.J."/>
            <person name="Hofstad B.A."/>
            <person name="Robles A."/>
            <person name="Haridas S."/>
            <person name="Riley R."/>
            <person name="LaButti K."/>
            <person name="Pangilinan J."/>
            <person name="Andreopoulos W."/>
            <person name="Lipzen A."/>
            <person name="Yan J."/>
            <person name="Wang M."/>
            <person name="Ng V."/>
            <person name="Grigoriev I.V."/>
            <person name="Spatafora J.W."/>
            <person name="Magnuson J.K."/>
            <person name="Baker S.E."/>
            <person name="Pomraning K.R."/>
        </authorList>
    </citation>
    <scope>NUCLEOTIDE SEQUENCE [LARGE SCALE GENOMIC DNA]</scope>
    <source>
        <strain evidence="5 6">Phaff 52-87</strain>
    </source>
</reference>
<dbReference type="InterPro" id="IPR036322">
    <property type="entry name" value="WD40_repeat_dom_sf"/>
</dbReference>
<dbReference type="SUPFAM" id="SSF50978">
    <property type="entry name" value="WD40 repeat-like"/>
    <property type="match status" value="1"/>
</dbReference>
<evidence type="ECO:0000256" key="3">
    <source>
        <dbReference type="PROSITE-ProRule" id="PRU00221"/>
    </source>
</evidence>
<dbReference type="Pfam" id="PF00400">
    <property type="entry name" value="WD40"/>
    <property type="match status" value="3"/>
</dbReference>
<accession>A0ABR1F530</accession>
<dbReference type="PROSITE" id="PS50294">
    <property type="entry name" value="WD_REPEATS_REGION"/>
    <property type="match status" value="1"/>
</dbReference>
<keyword evidence="6" id="KW-1185">Reference proteome</keyword>
<protein>
    <submittedName>
        <fullName evidence="5">WD40-repeat-containing domain protein</fullName>
    </submittedName>
</protein>
<comment type="caution">
    <text evidence="5">The sequence shown here is derived from an EMBL/GenBank/DDBJ whole genome shotgun (WGS) entry which is preliminary data.</text>
</comment>
<proteinExistence type="predicted"/>
<feature type="compositionally biased region" description="Basic residues" evidence="4">
    <location>
        <begin position="357"/>
        <end position="368"/>
    </location>
</feature>
<dbReference type="InterPro" id="IPR001680">
    <property type="entry name" value="WD40_rpt"/>
</dbReference>
<dbReference type="InterPro" id="IPR015943">
    <property type="entry name" value="WD40/YVTN_repeat-like_dom_sf"/>
</dbReference>
<dbReference type="Gene3D" id="2.130.10.10">
    <property type="entry name" value="YVTN repeat-like/Quinoprotein amine dehydrogenase"/>
    <property type="match status" value="2"/>
</dbReference>
<keyword evidence="2" id="KW-0677">Repeat</keyword>
<dbReference type="Proteomes" id="UP001498771">
    <property type="component" value="Unassembled WGS sequence"/>
</dbReference>
<dbReference type="EMBL" id="JBBJBU010000006">
    <property type="protein sequence ID" value="KAK7204931.1"/>
    <property type="molecule type" value="Genomic_DNA"/>
</dbReference>
<dbReference type="GeneID" id="90038148"/>
<feature type="compositionally biased region" description="Basic and acidic residues" evidence="4">
    <location>
        <begin position="370"/>
        <end position="384"/>
    </location>
</feature>
<dbReference type="PROSITE" id="PS00678">
    <property type="entry name" value="WD_REPEATS_1"/>
    <property type="match status" value="1"/>
</dbReference>
<dbReference type="PANTHER" id="PTHR22889">
    <property type="entry name" value="WD REPEAT-CONTAINING PROTEIN 89"/>
    <property type="match status" value="1"/>
</dbReference>
<dbReference type="InterPro" id="IPR019775">
    <property type="entry name" value="WD40_repeat_CS"/>
</dbReference>
<evidence type="ECO:0000313" key="6">
    <source>
        <dbReference type="Proteomes" id="UP001498771"/>
    </source>
</evidence>
<dbReference type="RefSeq" id="XP_064767964.1">
    <property type="nucleotide sequence ID" value="XM_064912636.1"/>
</dbReference>
<gene>
    <name evidence="5" type="ORF">BZA70DRAFT_278702</name>
</gene>
<name>A0ABR1F530_9ASCO</name>
<evidence type="ECO:0000256" key="1">
    <source>
        <dbReference type="ARBA" id="ARBA00022574"/>
    </source>
</evidence>
<feature type="repeat" description="WD" evidence="3">
    <location>
        <begin position="64"/>
        <end position="106"/>
    </location>
</feature>
<dbReference type="InterPro" id="IPR039328">
    <property type="entry name" value="WDR89"/>
</dbReference>
<sequence length="393" mass="42661">MSLLTYQKPSLPLSSVSYGPEYIYSLNLLSSTQAIASLSDRSLRIFDLTRSRDGGSIKETSKILNAHVKNISGVSVLADQPNIVASSAEDGIVKVWDLRSTKAVASMSCGSPLLSLAYSPLTNTIAAGTELVSQDAKVVLFDVRSPASPLRTYADSHNDDVTVLAFHPTTRHSLLSAGTDALITRYDTSIADEDEAVAQVIHNGASVHLTGFLPGVDDAIFAASHIETWSVHKQTNKDDESEDESMQRKEYGDVRESWGCEYIIDVNTQSGYVAVGSNTTSKLALIQLDSSTGEVLPTSRIECDGAHANEVVRCACVNETYGLMLSGGEDGVVKTWQITSSDPEVPEVDEGGWSEKKSKKSKKHHGSHGSHGDRKDKKDHDKKKDKSRRFKPY</sequence>
<organism evidence="5 6">
    <name type="scientific">Myxozyma melibiosi</name>
    <dbReference type="NCBI Taxonomy" id="54550"/>
    <lineage>
        <taxon>Eukaryota</taxon>
        <taxon>Fungi</taxon>
        <taxon>Dikarya</taxon>
        <taxon>Ascomycota</taxon>
        <taxon>Saccharomycotina</taxon>
        <taxon>Lipomycetes</taxon>
        <taxon>Lipomycetales</taxon>
        <taxon>Lipomycetaceae</taxon>
        <taxon>Myxozyma</taxon>
    </lineage>
</organism>